<gene>
    <name evidence="1" type="ORF">KS419_15480</name>
</gene>
<dbReference type="Proteomes" id="UP000784880">
    <property type="component" value="Unassembled WGS sequence"/>
</dbReference>
<proteinExistence type="predicted"/>
<dbReference type="RefSeq" id="WP_217067301.1">
    <property type="nucleotide sequence ID" value="NZ_JAHQCS010000121.1"/>
</dbReference>
<dbReference type="EMBL" id="JAHQCS010000121">
    <property type="protein sequence ID" value="MBU9713132.1"/>
    <property type="molecule type" value="Genomic_DNA"/>
</dbReference>
<comment type="caution">
    <text evidence="1">The sequence shown here is derived from an EMBL/GenBank/DDBJ whole genome shotgun (WGS) entry which is preliminary data.</text>
</comment>
<evidence type="ECO:0000313" key="2">
    <source>
        <dbReference type="Proteomes" id="UP000784880"/>
    </source>
</evidence>
<evidence type="ECO:0008006" key="3">
    <source>
        <dbReference type="Google" id="ProtNLM"/>
    </source>
</evidence>
<sequence>MKANNYVWYASYGSNMNKQRFLCYIQGGTPKGSDKAETGCRDHSLPVDEKAYVMNYQMVFAKKSKRWQDQGVAFIGLKKDEDIRTYSNMYLITEEQFIDVVSQENHGIEDLILNLGEVRQLGSKVFRDSWYGNIVYLGEDAGYPIFTFTHPEELEYVEIRKPSPAYLKTIINGLKNDLDLSDGEIFTYISKLPGIKQNMTIDEIETIIKDS</sequence>
<name>A0ABS6JHI0_9BACI</name>
<accession>A0ABS6JHI0</accession>
<organism evidence="1 2">
    <name type="scientific">Evansella tamaricis</name>
    <dbReference type="NCBI Taxonomy" id="2069301"/>
    <lineage>
        <taxon>Bacteria</taxon>
        <taxon>Bacillati</taxon>
        <taxon>Bacillota</taxon>
        <taxon>Bacilli</taxon>
        <taxon>Bacillales</taxon>
        <taxon>Bacillaceae</taxon>
        <taxon>Evansella</taxon>
    </lineage>
</organism>
<keyword evidence="2" id="KW-1185">Reference proteome</keyword>
<evidence type="ECO:0000313" key="1">
    <source>
        <dbReference type="EMBL" id="MBU9713132.1"/>
    </source>
</evidence>
<reference evidence="1 2" key="1">
    <citation type="submission" date="2021-06" db="EMBL/GenBank/DDBJ databases">
        <title>Bacillus sp. RD4P76, an endophyte from a halophyte.</title>
        <authorList>
            <person name="Sun J.-Q."/>
        </authorList>
    </citation>
    <scope>NUCLEOTIDE SEQUENCE [LARGE SCALE GENOMIC DNA]</scope>
    <source>
        <strain evidence="1 2">CGMCC 1.15917</strain>
    </source>
</reference>
<protein>
    <recommendedName>
        <fullName evidence="3">Histone deacetylase</fullName>
    </recommendedName>
</protein>